<dbReference type="WBParaSite" id="Gr19_v10_g5411.t2">
    <property type="protein sequence ID" value="Gr19_v10_g5411.t2"/>
    <property type="gene ID" value="Gr19_v10_g5411"/>
</dbReference>
<dbReference type="PANTHER" id="PTHR48043:SF68">
    <property type="entry name" value="GLUCURONOSYLTRANSFERASE"/>
    <property type="match status" value="1"/>
</dbReference>
<keyword evidence="7" id="KW-0732">Signal</keyword>
<dbReference type="Gene3D" id="3.10.100.10">
    <property type="entry name" value="Mannose-Binding Protein A, subunit A"/>
    <property type="match status" value="1"/>
</dbReference>
<dbReference type="EC" id="2.4.1.17" evidence="2"/>
<dbReference type="Pfam" id="PF00201">
    <property type="entry name" value="UDPGT"/>
    <property type="match status" value="1"/>
</dbReference>
<dbReference type="GO" id="GO:0015020">
    <property type="term" value="F:glucuronosyltransferase activity"/>
    <property type="evidence" value="ECO:0007669"/>
    <property type="project" value="UniProtKB-EC"/>
</dbReference>
<dbReference type="InterPro" id="IPR016186">
    <property type="entry name" value="C-type_lectin-like/link_sf"/>
</dbReference>
<organism evidence="8 9">
    <name type="scientific">Globodera rostochiensis</name>
    <name type="common">Golden nematode worm</name>
    <name type="synonym">Heterodera rostochiensis</name>
    <dbReference type="NCBI Taxonomy" id="31243"/>
    <lineage>
        <taxon>Eukaryota</taxon>
        <taxon>Metazoa</taxon>
        <taxon>Ecdysozoa</taxon>
        <taxon>Nematoda</taxon>
        <taxon>Chromadorea</taxon>
        <taxon>Rhabditida</taxon>
        <taxon>Tylenchina</taxon>
        <taxon>Tylenchomorpha</taxon>
        <taxon>Tylenchoidea</taxon>
        <taxon>Heteroderidae</taxon>
        <taxon>Heteroderinae</taxon>
        <taxon>Globodera</taxon>
    </lineage>
</organism>
<proteinExistence type="inferred from homology"/>
<reference evidence="9" key="1">
    <citation type="submission" date="2022-11" db="UniProtKB">
        <authorList>
            <consortium name="WormBaseParasite"/>
        </authorList>
    </citation>
    <scope>IDENTIFICATION</scope>
</reference>
<evidence type="ECO:0000256" key="5">
    <source>
        <dbReference type="ARBA" id="ARBA00047475"/>
    </source>
</evidence>
<evidence type="ECO:0000256" key="3">
    <source>
        <dbReference type="ARBA" id="ARBA00022676"/>
    </source>
</evidence>
<accession>A0A914HZ33</accession>
<evidence type="ECO:0000313" key="9">
    <source>
        <dbReference type="WBParaSite" id="Gr19_v10_g5411.t2"/>
    </source>
</evidence>
<dbReference type="Proteomes" id="UP000887572">
    <property type="component" value="Unplaced"/>
</dbReference>
<feature type="compositionally biased region" description="Acidic residues" evidence="6">
    <location>
        <begin position="685"/>
        <end position="709"/>
    </location>
</feature>
<dbReference type="SUPFAM" id="SSF56436">
    <property type="entry name" value="C-type lectin-like"/>
    <property type="match status" value="1"/>
</dbReference>
<feature type="signal peptide" evidence="7">
    <location>
        <begin position="1"/>
        <end position="22"/>
    </location>
</feature>
<dbReference type="AlphaFoldDB" id="A0A914HZ33"/>
<evidence type="ECO:0000313" key="8">
    <source>
        <dbReference type="Proteomes" id="UP000887572"/>
    </source>
</evidence>
<evidence type="ECO:0000256" key="7">
    <source>
        <dbReference type="SAM" id="SignalP"/>
    </source>
</evidence>
<feature type="region of interest" description="Disordered" evidence="6">
    <location>
        <begin position="860"/>
        <end position="890"/>
    </location>
</feature>
<feature type="chain" id="PRO_5037425425" description="glucuronosyltransferase" evidence="7">
    <location>
        <begin position="23"/>
        <end position="1129"/>
    </location>
</feature>
<dbReference type="InterPro" id="IPR016187">
    <property type="entry name" value="CTDL_fold"/>
</dbReference>
<dbReference type="InterPro" id="IPR050271">
    <property type="entry name" value="UDP-glycosyltransferase"/>
</dbReference>
<dbReference type="InterPro" id="IPR002213">
    <property type="entry name" value="UDP_glucos_trans"/>
</dbReference>
<keyword evidence="4" id="KW-0808">Transferase</keyword>
<name>A0A914HZ33_GLORO</name>
<evidence type="ECO:0000256" key="2">
    <source>
        <dbReference type="ARBA" id="ARBA00012544"/>
    </source>
</evidence>
<comment type="similarity">
    <text evidence="1">Belongs to the UDP-glycosyltransferase family.</text>
</comment>
<feature type="compositionally biased region" description="Basic and acidic residues" evidence="6">
    <location>
        <begin position="710"/>
        <end position="736"/>
    </location>
</feature>
<evidence type="ECO:0000256" key="4">
    <source>
        <dbReference type="ARBA" id="ARBA00022679"/>
    </source>
</evidence>
<comment type="catalytic activity">
    <reaction evidence="5">
        <text>glucuronate acceptor + UDP-alpha-D-glucuronate = acceptor beta-D-glucuronoside + UDP + H(+)</text>
        <dbReference type="Rhea" id="RHEA:21032"/>
        <dbReference type="ChEBI" id="CHEBI:15378"/>
        <dbReference type="ChEBI" id="CHEBI:58052"/>
        <dbReference type="ChEBI" id="CHEBI:58223"/>
        <dbReference type="ChEBI" id="CHEBI:132367"/>
        <dbReference type="ChEBI" id="CHEBI:132368"/>
        <dbReference type="EC" id="2.4.1.17"/>
    </reaction>
</comment>
<dbReference type="PANTHER" id="PTHR48043">
    <property type="entry name" value="EG:EG0003.4 PROTEIN-RELATED"/>
    <property type="match status" value="1"/>
</dbReference>
<feature type="compositionally biased region" description="Basic and acidic residues" evidence="6">
    <location>
        <begin position="873"/>
        <end position="890"/>
    </location>
</feature>
<keyword evidence="3" id="KW-0328">Glycosyltransferase</keyword>
<evidence type="ECO:0000256" key="6">
    <source>
        <dbReference type="SAM" id="MobiDB-lite"/>
    </source>
</evidence>
<sequence length="1129" mass="128234">MLFRHAFYCFFWPTLLFSALSGFELALFANNGCYSHDVMLREVGETFEAMLRSGSIRNGRGDTATAALSAGSTVTSPKTRHRIHWFQMFMYDFGFGGQLRRPSHWNSVVMETSKTDADSRPFMERGSRLLWEVTVPFDHNRPWNLRGALFLFELIWRNQQNCEHFVKSAEFRIFLSRNHVDLVTFIFQFRECLTVAASLLNSSATIQFSNWPIADGYIASLNIPAPPSAYPKTSTPFSAREMHSFFVRLRNSLFHALIAFVRRLQRRMVARFFASVGLFHRRGVRLEQTEAAHLFYAGRAEFIAEPVRPISNRIKHFGCANCLNEAQINQCQESESGEKIVPIMCWPIPSLNISSRERCEQKGTSKTQKKGNYSKTVGTNSAGQMVELSQQLIVSSRIRQQFPLIDWSETERRRFVLVSFGSIAKVEFMPEALFRSVLRAFSNFPSLLFVWQTNSEPNAIMEGKRCQKLPKNVRIVRWAPIKILLAHPNLHYAILHGGVNTVNEALIYGGKPILGLPLQGDQPSNLQRLVDLGMATQVDIGQVWRGQLHVKMALMEKNYAEYSRRAKQITAMIRTYRMGIGAGQQNFWLRWVANKPFLKRSAHTFFRLTYRSSIEHFALAELGTALTFFRPIEDSEPFREVLLVDENDSSDDGAIAEETVVVENFDPFRQQYGAVFGDNQREVEEMWSDEEEEKEGEEEGKEKEEEEKEEREKEEEKGEEEKEEGKDGSTSTKEELVQVEAQSEEEEKGEDDGKCAKGWLNFQDKVCFYGLRSQRQFNAGVEECGHLRANFTSIHSVEEYKFINSHWNLRNFWIGIFNGKSHYEDGTPVDPEVFRQISPLIPWSTPDVLKGFICRKNPIIGDEPEGGSSEEMGTTKDDEALEERVRDEQSLETIRGDGDKAIVDDGNNPTISETLIESNRTTSSETLIELNKTTNSETMIELNNPTSSETLIESNKTTNSETLIESNRTTNSETLIELNNPTSSETLIELNKTTNSETMIELNKTTSSETLIESNRTTNSETSIELNNPTSSETLIELNKTTNSETMIELNNPTSSETLIELNKTTNSETLIEPNKRPISKTLIVAELLIVDEDPRSPAGTSSASSPFPSLIAHTLLCFFFLSSFALIS</sequence>
<dbReference type="CDD" id="cd03784">
    <property type="entry name" value="GT1_Gtf-like"/>
    <property type="match status" value="1"/>
</dbReference>
<protein>
    <recommendedName>
        <fullName evidence="2">glucuronosyltransferase</fullName>
        <ecNumber evidence="2">2.4.1.17</ecNumber>
    </recommendedName>
</protein>
<dbReference type="Gene3D" id="3.40.50.2000">
    <property type="entry name" value="Glycogen Phosphorylase B"/>
    <property type="match status" value="1"/>
</dbReference>
<feature type="region of interest" description="Disordered" evidence="6">
    <location>
        <begin position="684"/>
        <end position="755"/>
    </location>
</feature>
<evidence type="ECO:0000256" key="1">
    <source>
        <dbReference type="ARBA" id="ARBA00009995"/>
    </source>
</evidence>
<dbReference type="SUPFAM" id="SSF53756">
    <property type="entry name" value="UDP-Glycosyltransferase/glycogen phosphorylase"/>
    <property type="match status" value="1"/>
</dbReference>
<keyword evidence="8" id="KW-1185">Reference proteome</keyword>